<evidence type="ECO:0000313" key="3">
    <source>
        <dbReference type="EMBL" id="HDM37046.1"/>
    </source>
</evidence>
<keyword evidence="1" id="KW-1133">Transmembrane helix</keyword>
<proteinExistence type="predicted"/>
<dbReference type="Proteomes" id="UP000885863">
    <property type="component" value="Unassembled WGS sequence"/>
</dbReference>
<keyword evidence="1" id="KW-0472">Membrane</keyword>
<feature type="transmembrane region" description="Helical" evidence="1">
    <location>
        <begin position="83"/>
        <end position="100"/>
    </location>
</feature>
<dbReference type="AlphaFoldDB" id="A0A7C0X5A6"/>
<name>A0A7C0X5A6_9EURY</name>
<dbReference type="InterPro" id="IPR017474">
    <property type="entry name" value="PEF_CTERM_C"/>
</dbReference>
<sequence length="105" mass="11775">MNWDETVHLSVTDPRSGWSYTFSENDFNLSLFGSKTVEMLITVAPDASSGDYYHDAKAEGKVFGITVEETIYTNVLTKVTPEFSTIAIPVVAILGLVFLFNRRKY</sequence>
<evidence type="ECO:0000259" key="2">
    <source>
        <dbReference type="Pfam" id="PF26596"/>
    </source>
</evidence>
<protein>
    <submittedName>
        <fullName evidence="3">PEF-CTERM sorting domain-containing protein</fullName>
    </submittedName>
</protein>
<dbReference type="Pfam" id="PF26596">
    <property type="entry name" value="PEF-CTERM_ARCH"/>
    <property type="match status" value="1"/>
</dbReference>
<organism evidence="3">
    <name type="scientific">Candidatus Syntropharchaeum butanivorans</name>
    <dbReference type="NCBI Taxonomy" id="1839936"/>
    <lineage>
        <taxon>Archaea</taxon>
        <taxon>Methanobacteriati</taxon>
        <taxon>Methanobacteriota</taxon>
        <taxon>Stenosarchaea group</taxon>
        <taxon>Methanomicrobia</taxon>
        <taxon>Methanosarcinales</taxon>
        <taxon>ANME-2 cluster</taxon>
        <taxon>Candidatus Syntropharchaeum</taxon>
    </lineage>
</organism>
<reference evidence="3" key="1">
    <citation type="journal article" date="2020" name="mSystems">
        <title>Genome- and Community-Level Interaction Insights into Carbon Utilization and Element Cycling Functions of Hydrothermarchaeota in Hydrothermal Sediment.</title>
        <authorList>
            <person name="Zhou Z."/>
            <person name="Liu Y."/>
            <person name="Xu W."/>
            <person name="Pan J."/>
            <person name="Luo Z.H."/>
            <person name="Li M."/>
        </authorList>
    </citation>
    <scope>NUCLEOTIDE SEQUENCE [LARGE SCALE GENOMIC DNA]</scope>
    <source>
        <strain evidence="3">HyVt-185</strain>
    </source>
</reference>
<dbReference type="EMBL" id="DQZR01000306">
    <property type="protein sequence ID" value="HDM37046.1"/>
    <property type="molecule type" value="Genomic_DNA"/>
</dbReference>
<feature type="domain" description="PEF-CTERM protein sorting" evidence="2">
    <location>
        <begin position="81"/>
        <end position="104"/>
    </location>
</feature>
<comment type="caution">
    <text evidence="3">The sequence shown here is derived from an EMBL/GenBank/DDBJ whole genome shotgun (WGS) entry which is preliminary data.</text>
</comment>
<keyword evidence="1" id="KW-0812">Transmembrane</keyword>
<accession>A0A7C0X5A6</accession>
<dbReference type="NCBIfam" id="TIGR03024">
    <property type="entry name" value="arch_PEF_CTERM"/>
    <property type="match status" value="1"/>
</dbReference>
<evidence type="ECO:0000256" key="1">
    <source>
        <dbReference type="SAM" id="Phobius"/>
    </source>
</evidence>
<gene>
    <name evidence="3" type="ORF">ENG09_07405</name>
</gene>